<evidence type="ECO:0000256" key="1">
    <source>
        <dbReference type="SAM" id="MobiDB-lite"/>
    </source>
</evidence>
<evidence type="ECO:0000313" key="4">
    <source>
        <dbReference type="Proteomes" id="UP000394068"/>
    </source>
</evidence>
<dbReference type="RefSeq" id="WP_077323563.1">
    <property type="nucleotide sequence ID" value="NZ_CABEHT010000001.1"/>
</dbReference>
<feature type="transmembrane region" description="Helical" evidence="2">
    <location>
        <begin position="12"/>
        <end position="30"/>
    </location>
</feature>
<reference evidence="3 4" key="1">
    <citation type="submission" date="2019-05" db="EMBL/GenBank/DDBJ databases">
        <authorList>
            <consortium name="Pathogen Informatics"/>
        </authorList>
    </citation>
    <scope>NUCLEOTIDE SEQUENCE [LARGE SCALE GENOMIC DNA]</scope>
    <source>
        <strain evidence="3 4">NCTC5386</strain>
    </source>
</reference>
<keyword evidence="2" id="KW-1133">Transmembrane helix</keyword>
<accession>A0A4U9XH02</accession>
<dbReference type="InterPro" id="IPR047665">
    <property type="entry name" value="ComGG_streptococcus-type"/>
</dbReference>
<evidence type="ECO:0000256" key="2">
    <source>
        <dbReference type="SAM" id="Phobius"/>
    </source>
</evidence>
<keyword evidence="2" id="KW-0812">Transmembrane</keyword>
<dbReference type="Proteomes" id="UP000394068">
    <property type="component" value="Unassembled WGS sequence"/>
</dbReference>
<sequence>MILRKNLKAGVLLYAIVISAVFICLIQVYLGQIQDFKREHQAQVSNLTAYLIGETTKELAKGPSGDLQFEQGYARYQLEEGKLKVSVSLKGGQNYRFVYLITLQEQTEHSELEMKDKQTRKIETKKRNLPVLP</sequence>
<evidence type="ECO:0000313" key="3">
    <source>
        <dbReference type="EMBL" id="VTS12340.1"/>
    </source>
</evidence>
<organism evidence="3 4">
    <name type="scientific">Streptococcus pseudoporcinus</name>
    <dbReference type="NCBI Taxonomy" id="361101"/>
    <lineage>
        <taxon>Bacteria</taxon>
        <taxon>Bacillati</taxon>
        <taxon>Bacillota</taxon>
        <taxon>Bacilli</taxon>
        <taxon>Lactobacillales</taxon>
        <taxon>Streptococcaceae</taxon>
        <taxon>Streptococcus</taxon>
    </lineage>
</organism>
<keyword evidence="2" id="KW-0472">Membrane</keyword>
<dbReference type="AlphaFoldDB" id="A0A4U9XH02"/>
<name>A0A4U9XH02_9STRE</name>
<dbReference type="EMBL" id="CABEHT010000001">
    <property type="protein sequence ID" value="VTS12340.1"/>
    <property type="molecule type" value="Genomic_DNA"/>
</dbReference>
<feature type="region of interest" description="Disordered" evidence="1">
    <location>
        <begin position="112"/>
        <end position="133"/>
    </location>
</feature>
<dbReference type="NCBIfam" id="NF041014">
    <property type="entry name" value="pilin_ComGG_2"/>
    <property type="match status" value="1"/>
</dbReference>
<proteinExistence type="predicted"/>
<gene>
    <name evidence="3" type="primary">comGG</name>
    <name evidence="3" type="ORF">NCTC5386_00150</name>
</gene>
<feature type="compositionally biased region" description="Basic and acidic residues" evidence="1">
    <location>
        <begin position="112"/>
        <end position="126"/>
    </location>
</feature>
<protein>
    <submittedName>
        <fullName evidence="3">Competence protein ComGG</fullName>
    </submittedName>
</protein>